<organism evidence="1 2">
    <name type="scientific">Auriscalpium vulgare</name>
    <dbReference type="NCBI Taxonomy" id="40419"/>
    <lineage>
        <taxon>Eukaryota</taxon>
        <taxon>Fungi</taxon>
        <taxon>Dikarya</taxon>
        <taxon>Basidiomycota</taxon>
        <taxon>Agaricomycotina</taxon>
        <taxon>Agaricomycetes</taxon>
        <taxon>Russulales</taxon>
        <taxon>Auriscalpiaceae</taxon>
        <taxon>Auriscalpium</taxon>
    </lineage>
</organism>
<dbReference type="Proteomes" id="UP000814033">
    <property type="component" value="Unassembled WGS sequence"/>
</dbReference>
<accession>A0ACB8RNY7</accession>
<sequence>MGAPGRLERMMFGASVPLQVPRARNPVVSLHASLCHHLSRTKSLRAGWRVQYMSGTTPQGATELELSWVAICAVPLGTDSVVSPRESANLDPIRAVVRYSWRVARCVKIRLLVSALTWETALHARRRPRLCNLGSVQPWRYPFGLPVQLMTSYLYETIEIFARQKPIVRKTFFDRCGEFSSACPVYCFLERRLTAPRQLLSQLTFEVK</sequence>
<evidence type="ECO:0000313" key="2">
    <source>
        <dbReference type="Proteomes" id="UP000814033"/>
    </source>
</evidence>
<proteinExistence type="predicted"/>
<evidence type="ECO:0000313" key="1">
    <source>
        <dbReference type="EMBL" id="KAI0045587.1"/>
    </source>
</evidence>
<comment type="caution">
    <text evidence="1">The sequence shown here is derived from an EMBL/GenBank/DDBJ whole genome shotgun (WGS) entry which is preliminary data.</text>
</comment>
<dbReference type="EMBL" id="MU275947">
    <property type="protein sequence ID" value="KAI0045587.1"/>
    <property type="molecule type" value="Genomic_DNA"/>
</dbReference>
<keyword evidence="2" id="KW-1185">Reference proteome</keyword>
<name>A0ACB8RNY7_9AGAM</name>
<protein>
    <submittedName>
        <fullName evidence="1">Uncharacterized protein</fullName>
    </submittedName>
</protein>
<reference evidence="1" key="2">
    <citation type="journal article" date="2022" name="New Phytol.">
        <title>Evolutionary transition to the ectomycorrhizal habit in the genomes of a hyperdiverse lineage of mushroom-forming fungi.</title>
        <authorList>
            <person name="Looney B."/>
            <person name="Miyauchi S."/>
            <person name="Morin E."/>
            <person name="Drula E."/>
            <person name="Courty P.E."/>
            <person name="Kohler A."/>
            <person name="Kuo A."/>
            <person name="LaButti K."/>
            <person name="Pangilinan J."/>
            <person name="Lipzen A."/>
            <person name="Riley R."/>
            <person name="Andreopoulos W."/>
            <person name="He G."/>
            <person name="Johnson J."/>
            <person name="Nolan M."/>
            <person name="Tritt A."/>
            <person name="Barry K.W."/>
            <person name="Grigoriev I.V."/>
            <person name="Nagy L.G."/>
            <person name="Hibbett D."/>
            <person name="Henrissat B."/>
            <person name="Matheny P.B."/>
            <person name="Labbe J."/>
            <person name="Martin F.M."/>
        </authorList>
    </citation>
    <scope>NUCLEOTIDE SEQUENCE</scope>
    <source>
        <strain evidence="1">FP105234-sp</strain>
    </source>
</reference>
<gene>
    <name evidence="1" type="ORF">FA95DRAFT_116033</name>
</gene>
<reference evidence="1" key="1">
    <citation type="submission" date="2021-02" db="EMBL/GenBank/DDBJ databases">
        <authorList>
            <consortium name="DOE Joint Genome Institute"/>
            <person name="Ahrendt S."/>
            <person name="Looney B.P."/>
            <person name="Miyauchi S."/>
            <person name="Morin E."/>
            <person name="Drula E."/>
            <person name="Courty P.E."/>
            <person name="Chicoki N."/>
            <person name="Fauchery L."/>
            <person name="Kohler A."/>
            <person name="Kuo A."/>
            <person name="Labutti K."/>
            <person name="Pangilinan J."/>
            <person name="Lipzen A."/>
            <person name="Riley R."/>
            <person name="Andreopoulos W."/>
            <person name="He G."/>
            <person name="Johnson J."/>
            <person name="Barry K.W."/>
            <person name="Grigoriev I.V."/>
            <person name="Nagy L."/>
            <person name="Hibbett D."/>
            <person name="Henrissat B."/>
            <person name="Matheny P.B."/>
            <person name="Labbe J."/>
            <person name="Martin F."/>
        </authorList>
    </citation>
    <scope>NUCLEOTIDE SEQUENCE</scope>
    <source>
        <strain evidence="1">FP105234-sp</strain>
    </source>
</reference>